<dbReference type="EMBL" id="WHJL01000022">
    <property type="protein sequence ID" value="MPQ35071.1"/>
    <property type="molecule type" value="Genomic_DNA"/>
</dbReference>
<dbReference type="InterPro" id="IPR056670">
    <property type="entry name" value="DUF7768"/>
</dbReference>
<proteinExistence type="predicted"/>
<gene>
    <name evidence="2" type="ORF">GC247_03985</name>
</gene>
<dbReference type="AlphaFoldDB" id="A0A843R1U4"/>
<feature type="domain" description="DUF7768" evidence="1">
    <location>
        <begin position="26"/>
        <end position="125"/>
    </location>
</feature>
<evidence type="ECO:0000259" key="1">
    <source>
        <dbReference type="Pfam" id="PF24963"/>
    </source>
</evidence>
<dbReference type="RefSeq" id="WP_152728522.1">
    <property type="nucleotide sequence ID" value="NZ_WHJL01000022.1"/>
</dbReference>
<protein>
    <recommendedName>
        <fullName evidence="1">DUF7768 domain-containing protein</fullName>
    </recommendedName>
</protein>
<evidence type="ECO:0000313" key="3">
    <source>
        <dbReference type="Proteomes" id="UP000466799"/>
    </source>
</evidence>
<dbReference type="Pfam" id="PF24963">
    <property type="entry name" value="DUF7768"/>
    <property type="match status" value="1"/>
</dbReference>
<dbReference type="Proteomes" id="UP000466799">
    <property type="component" value="Unassembled WGS sequence"/>
</dbReference>
<reference evidence="2 3" key="1">
    <citation type="submission" date="2019-10" db="EMBL/GenBank/DDBJ databases">
        <title>Genome Sequencing and assembly of Lactobacillus fermentum I2, a lactic acid bacteria.</title>
        <authorList>
            <person name="Lopes L.S."/>
            <person name="Persinoti G.F."/>
            <person name="Riano-Pachon D.M."/>
            <person name="Labate C.A."/>
        </authorList>
    </citation>
    <scope>NUCLEOTIDE SEQUENCE [LARGE SCALE GENOMIC DNA]</scope>
    <source>
        <strain evidence="2 3">I2</strain>
    </source>
</reference>
<comment type="caution">
    <text evidence="2">The sequence shown here is derived from an EMBL/GenBank/DDBJ whole genome shotgun (WGS) entry which is preliminary data.</text>
</comment>
<accession>A0A843R1U4</accession>
<evidence type="ECO:0000313" key="2">
    <source>
        <dbReference type="EMBL" id="MPQ35071.1"/>
    </source>
</evidence>
<organism evidence="2 3">
    <name type="scientific">Limosilactobacillus fermentum</name>
    <name type="common">Lactobacillus fermentum</name>
    <dbReference type="NCBI Taxonomy" id="1613"/>
    <lineage>
        <taxon>Bacteria</taxon>
        <taxon>Bacillati</taxon>
        <taxon>Bacillota</taxon>
        <taxon>Bacilli</taxon>
        <taxon>Lactobacillales</taxon>
        <taxon>Lactobacillaceae</taxon>
        <taxon>Limosilactobacillus</taxon>
    </lineage>
</organism>
<name>A0A843R1U4_LIMFE</name>
<sequence length="132" mass="15564">MSEESLEAPVAIQQLRAHRPNPNYRPLIFVAAPFTEVVKNKAAARQEVRDYCRYVYQAGGIPICPQLYFPQFINLHHYHDFQVMNFICIVLLTKCEELWSFGVPTHDMNFFIKKAFEKDIPVRYYSSEMEAW</sequence>